<evidence type="ECO:0000313" key="2">
    <source>
        <dbReference type="Proteomes" id="UP000632289"/>
    </source>
</evidence>
<protein>
    <submittedName>
        <fullName evidence="1">Uncharacterized protein</fullName>
    </submittedName>
</protein>
<dbReference type="AlphaFoldDB" id="A0A927IF44"/>
<evidence type="ECO:0000313" key="1">
    <source>
        <dbReference type="EMBL" id="MBD3934847.1"/>
    </source>
</evidence>
<reference evidence="1" key="1">
    <citation type="submission" date="2020-09" db="EMBL/GenBank/DDBJ databases">
        <title>Secondary metabolite and genome analysis of marine Streptomyces chumphonensis KK1-2T.</title>
        <authorList>
            <person name="Phongsopitanun W."/>
            <person name="Kanchanasin P."/>
            <person name="Pittayakhajonwut P."/>
            <person name="Suwanborirux K."/>
            <person name="Tanasupawat S."/>
        </authorList>
    </citation>
    <scope>NUCLEOTIDE SEQUENCE</scope>
    <source>
        <strain evidence="1">KK1-2</strain>
    </source>
</reference>
<dbReference type="Proteomes" id="UP000632289">
    <property type="component" value="Unassembled WGS sequence"/>
</dbReference>
<proteinExistence type="predicted"/>
<keyword evidence="2" id="KW-1185">Reference proteome</keyword>
<dbReference type="EMBL" id="JACXYU010000021">
    <property type="protein sequence ID" value="MBD3934847.1"/>
    <property type="molecule type" value="Genomic_DNA"/>
</dbReference>
<dbReference type="RefSeq" id="WP_191212144.1">
    <property type="nucleotide sequence ID" value="NZ_BAABKL010000005.1"/>
</dbReference>
<name>A0A927IF44_9ACTN</name>
<comment type="caution">
    <text evidence="1">The sequence shown here is derived from an EMBL/GenBank/DDBJ whole genome shotgun (WGS) entry which is preliminary data.</text>
</comment>
<organism evidence="1 2">
    <name type="scientific">Streptomyces chumphonensis</name>
    <dbReference type="NCBI Taxonomy" id="1214925"/>
    <lineage>
        <taxon>Bacteria</taxon>
        <taxon>Bacillati</taxon>
        <taxon>Actinomycetota</taxon>
        <taxon>Actinomycetes</taxon>
        <taxon>Kitasatosporales</taxon>
        <taxon>Streptomycetaceae</taxon>
        <taxon>Streptomyces</taxon>
    </lineage>
</organism>
<accession>A0A927IF44</accession>
<sequence>MPRRPSDDLYVRYMRAYQASARHTADCTACQTDELCAAGAPLHERFARLQDAYRTRQAQRNR</sequence>
<gene>
    <name evidence="1" type="ORF">IF129_25205</name>
</gene>